<dbReference type="SUPFAM" id="SSF52540">
    <property type="entry name" value="P-loop containing nucleoside triphosphate hydrolases"/>
    <property type="match status" value="2"/>
</dbReference>
<evidence type="ECO:0000256" key="2">
    <source>
        <dbReference type="ARBA" id="ARBA00005417"/>
    </source>
</evidence>
<dbReference type="Pfam" id="PF00005">
    <property type="entry name" value="ABC_tran"/>
    <property type="match status" value="2"/>
</dbReference>
<dbReference type="Gene3D" id="3.40.50.300">
    <property type="entry name" value="P-loop containing nucleotide triphosphate hydrolases"/>
    <property type="match status" value="2"/>
</dbReference>
<keyword evidence="7" id="KW-0472">Membrane</keyword>
<name>A0ABP8JRK1_9MICO</name>
<evidence type="ECO:0000313" key="10">
    <source>
        <dbReference type="EMBL" id="GAA4394626.1"/>
    </source>
</evidence>
<dbReference type="InterPro" id="IPR003593">
    <property type="entry name" value="AAA+_ATPase"/>
</dbReference>
<comment type="caution">
    <text evidence="10">The sequence shown here is derived from an EMBL/GenBank/DDBJ whole genome shotgun (WGS) entry which is preliminary data.</text>
</comment>
<organism evidence="10 11">
    <name type="scientific">Brevibacterium pityocampae</name>
    <dbReference type="NCBI Taxonomy" id="506594"/>
    <lineage>
        <taxon>Bacteria</taxon>
        <taxon>Bacillati</taxon>
        <taxon>Actinomycetota</taxon>
        <taxon>Actinomycetes</taxon>
        <taxon>Micrococcales</taxon>
        <taxon>Brevibacteriaceae</taxon>
        <taxon>Brevibacterium</taxon>
    </lineage>
</organism>
<dbReference type="Pfam" id="PF08352">
    <property type="entry name" value="oligo_HPY"/>
    <property type="match status" value="2"/>
</dbReference>
<keyword evidence="4" id="KW-1003">Cell membrane</keyword>
<keyword evidence="11" id="KW-1185">Reference proteome</keyword>
<evidence type="ECO:0000256" key="4">
    <source>
        <dbReference type="ARBA" id="ARBA00022475"/>
    </source>
</evidence>
<feature type="domain" description="ABC transporter" evidence="9">
    <location>
        <begin position="4"/>
        <end position="256"/>
    </location>
</feature>
<dbReference type="CDD" id="cd03257">
    <property type="entry name" value="ABC_NikE_OppD_transporters"/>
    <property type="match status" value="2"/>
</dbReference>
<dbReference type="PANTHER" id="PTHR43297">
    <property type="entry name" value="OLIGOPEPTIDE TRANSPORT ATP-BINDING PROTEIN APPD"/>
    <property type="match status" value="1"/>
</dbReference>
<evidence type="ECO:0000313" key="11">
    <source>
        <dbReference type="Proteomes" id="UP001500642"/>
    </source>
</evidence>
<evidence type="ECO:0000256" key="3">
    <source>
        <dbReference type="ARBA" id="ARBA00022448"/>
    </source>
</evidence>
<sequence length="596" mass="63446">MQEIVFDDVTIRYSSNTRRGEIAAVRGVSLTVPAGGTLGIAGESGSGKSTLILSLLRLLPSNATLTGTVLVGGRDLGELNFGELRALRWSDASIVFQGALHSLNPVRTVGRQILEALELHVKDGWRTKEERTARMHELLAQVDLSADKAKAYPHELSGGQKQRVMIAMALACEPHVIIADEPTTALDVIVQRQVLQVLQRLVADRGITLLMISHDLSVLAEVCERLAIMKDGEIVEIGDSAVVCADPEEAYTRQLAEAFPTIGDRYSRLNPVTRNPARIAPAAGAGAEAGTAAGSGAGAGAGAGTGTEAGTGSAAEVGAAPGAAAGAGAAEFTMTDEVVLEAKNLNVSFSARGRHVRAVRDVDLALHRGEILAVVGQSGCGKTTLARSLLGLQETDPGSEIRFRGKPLSRRPKDLRAFRKEVQMILQDPSGSLNPKLSVYESVAEGLRVQHFTGDERARVIEALTNTEMTPAEDYLESIPQELSGGQRQRVVIAGALALDPEVLIADEPVASLDASVRGEILSLILELRRRLGLTALVITHDLGLAWNIADTVAVMYEGRIVERGPVEDVLLDPQHEYTRTLLGAVPSFRLDRVSE</sequence>
<dbReference type="PROSITE" id="PS50893">
    <property type="entry name" value="ABC_TRANSPORTER_2"/>
    <property type="match status" value="2"/>
</dbReference>
<dbReference type="InterPro" id="IPR013563">
    <property type="entry name" value="Oligopep_ABC_C"/>
</dbReference>
<feature type="compositionally biased region" description="Gly residues" evidence="8">
    <location>
        <begin position="294"/>
        <end position="309"/>
    </location>
</feature>
<gene>
    <name evidence="10" type="ORF">GCM10023167_24250</name>
</gene>
<dbReference type="SMART" id="SM00382">
    <property type="entry name" value="AAA"/>
    <property type="match status" value="2"/>
</dbReference>
<dbReference type="PROSITE" id="PS00211">
    <property type="entry name" value="ABC_TRANSPORTER_1"/>
    <property type="match status" value="2"/>
</dbReference>
<dbReference type="EMBL" id="BAABGL010000033">
    <property type="protein sequence ID" value="GAA4394626.1"/>
    <property type="molecule type" value="Genomic_DNA"/>
</dbReference>
<dbReference type="InterPro" id="IPR017871">
    <property type="entry name" value="ABC_transporter-like_CS"/>
</dbReference>
<keyword evidence="6 10" id="KW-0067">ATP-binding</keyword>
<comment type="subcellular location">
    <subcellularLocation>
        <location evidence="1">Cell membrane</location>
        <topology evidence="1">Peripheral membrane protein</topology>
    </subcellularLocation>
</comment>
<evidence type="ECO:0000256" key="6">
    <source>
        <dbReference type="ARBA" id="ARBA00022840"/>
    </source>
</evidence>
<evidence type="ECO:0000256" key="8">
    <source>
        <dbReference type="SAM" id="MobiDB-lite"/>
    </source>
</evidence>
<dbReference type="Proteomes" id="UP001500642">
    <property type="component" value="Unassembled WGS sequence"/>
</dbReference>
<dbReference type="PANTHER" id="PTHR43297:SF2">
    <property type="entry name" value="DIPEPTIDE TRANSPORT ATP-BINDING PROTEIN DPPD"/>
    <property type="match status" value="1"/>
</dbReference>
<feature type="region of interest" description="Disordered" evidence="8">
    <location>
        <begin position="294"/>
        <end position="313"/>
    </location>
</feature>
<dbReference type="GO" id="GO:0005524">
    <property type="term" value="F:ATP binding"/>
    <property type="evidence" value="ECO:0007669"/>
    <property type="project" value="UniProtKB-KW"/>
</dbReference>
<dbReference type="RefSeq" id="WP_247422948.1">
    <property type="nucleotide sequence ID" value="NZ_BAABGL010000033.1"/>
</dbReference>
<evidence type="ECO:0000259" key="9">
    <source>
        <dbReference type="PROSITE" id="PS50893"/>
    </source>
</evidence>
<comment type="similarity">
    <text evidence="2">Belongs to the ABC transporter superfamily.</text>
</comment>
<accession>A0ABP8JRK1</accession>
<evidence type="ECO:0000256" key="1">
    <source>
        <dbReference type="ARBA" id="ARBA00004202"/>
    </source>
</evidence>
<protein>
    <submittedName>
        <fullName evidence="10">Dipeptide ABC transporter ATP-binding protein</fullName>
    </submittedName>
</protein>
<evidence type="ECO:0000256" key="7">
    <source>
        <dbReference type="ARBA" id="ARBA00023136"/>
    </source>
</evidence>
<feature type="domain" description="ABC transporter" evidence="9">
    <location>
        <begin position="342"/>
        <end position="583"/>
    </location>
</feature>
<keyword evidence="3" id="KW-0813">Transport</keyword>
<dbReference type="InterPro" id="IPR003439">
    <property type="entry name" value="ABC_transporter-like_ATP-bd"/>
</dbReference>
<reference evidence="11" key="1">
    <citation type="journal article" date="2019" name="Int. J. Syst. Evol. Microbiol.">
        <title>The Global Catalogue of Microorganisms (GCM) 10K type strain sequencing project: providing services to taxonomists for standard genome sequencing and annotation.</title>
        <authorList>
            <consortium name="The Broad Institute Genomics Platform"/>
            <consortium name="The Broad Institute Genome Sequencing Center for Infectious Disease"/>
            <person name="Wu L."/>
            <person name="Ma J."/>
        </authorList>
    </citation>
    <scope>NUCLEOTIDE SEQUENCE [LARGE SCALE GENOMIC DNA]</scope>
    <source>
        <strain evidence="11">JCM 17808</strain>
    </source>
</reference>
<dbReference type="InterPro" id="IPR050388">
    <property type="entry name" value="ABC_Ni/Peptide_Import"/>
</dbReference>
<proteinExistence type="inferred from homology"/>
<evidence type="ECO:0000256" key="5">
    <source>
        <dbReference type="ARBA" id="ARBA00022741"/>
    </source>
</evidence>
<keyword evidence="5" id="KW-0547">Nucleotide-binding</keyword>
<dbReference type="InterPro" id="IPR027417">
    <property type="entry name" value="P-loop_NTPase"/>
</dbReference>